<keyword evidence="1" id="KW-0732">Signal</keyword>
<protein>
    <recommendedName>
        <fullName evidence="2">Copper amine oxidase-like N-terminal domain-containing protein</fullName>
    </recommendedName>
</protein>
<dbReference type="RefSeq" id="WP_236334315.1">
    <property type="nucleotide sequence ID" value="NZ_CAKMMG010000003.1"/>
</dbReference>
<evidence type="ECO:0000259" key="2">
    <source>
        <dbReference type="Pfam" id="PF07833"/>
    </source>
</evidence>
<sequence length="284" mass="31038">MKRLTSLLAVFLIITLFSSSFQASAASLPLRVVVDGQKVSFPDAQPFIDDQQRVQLPVRFVTEALGAKVLWDASAKKATIVMNGMTMVIYIGKSSYIIDGKTRQMDTAALFKQSRTFVPLRFLHEGLGLNVNWDDSVKTVYITTGESGGSGGMTAVPSTGTQTADVHGFKIDYVRMGPNLEPAYITASGMTVYENENPTAGQILLQLTIVFSDDGSDPVQGAKDAEAILRQKVENSVVDSVMKYARTKTKISDILAMKEFSAQNYTILVNSREYNDVAITLEPK</sequence>
<proteinExistence type="predicted"/>
<accession>A0ABN8GF55</accession>
<feature type="chain" id="PRO_5046100442" description="Copper amine oxidase-like N-terminal domain-containing protein" evidence="1">
    <location>
        <begin position="26"/>
        <end position="284"/>
    </location>
</feature>
<evidence type="ECO:0000313" key="4">
    <source>
        <dbReference type="Proteomes" id="UP000838324"/>
    </source>
</evidence>
<dbReference type="Proteomes" id="UP000838324">
    <property type="component" value="Unassembled WGS sequence"/>
</dbReference>
<dbReference type="InterPro" id="IPR036582">
    <property type="entry name" value="Mao_N_sf"/>
</dbReference>
<dbReference type="SUPFAM" id="SSF55383">
    <property type="entry name" value="Copper amine oxidase, domain N"/>
    <property type="match status" value="1"/>
</dbReference>
<reference evidence="3" key="1">
    <citation type="submission" date="2022-01" db="EMBL/GenBank/DDBJ databases">
        <authorList>
            <person name="Criscuolo A."/>
        </authorList>
    </citation>
    <scope>NUCLEOTIDE SEQUENCE</scope>
    <source>
        <strain evidence="3">CIP111892</strain>
    </source>
</reference>
<comment type="caution">
    <text evidence="3">The sequence shown here is derived from an EMBL/GenBank/DDBJ whole genome shotgun (WGS) entry which is preliminary data.</text>
</comment>
<name>A0ABN8GF55_9BACL</name>
<gene>
    <name evidence="3" type="ORF">PAECIP111892_02954</name>
</gene>
<keyword evidence="4" id="KW-1185">Reference proteome</keyword>
<dbReference type="EMBL" id="CAKMMG010000003">
    <property type="protein sequence ID" value="CAH1207648.1"/>
    <property type="molecule type" value="Genomic_DNA"/>
</dbReference>
<dbReference type="InterPro" id="IPR012854">
    <property type="entry name" value="Cu_amine_oxidase-like_N"/>
</dbReference>
<dbReference type="Gene3D" id="3.30.457.10">
    <property type="entry name" value="Copper amine oxidase-like, N-terminal domain"/>
    <property type="match status" value="1"/>
</dbReference>
<feature type="signal peptide" evidence="1">
    <location>
        <begin position="1"/>
        <end position="25"/>
    </location>
</feature>
<evidence type="ECO:0000256" key="1">
    <source>
        <dbReference type="SAM" id="SignalP"/>
    </source>
</evidence>
<organism evidence="3 4">
    <name type="scientific">Paenibacillus auburnensis</name>
    <dbReference type="NCBI Taxonomy" id="2905649"/>
    <lineage>
        <taxon>Bacteria</taxon>
        <taxon>Bacillati</taxon>
        <taxon>Bacillota</taxon>
        <taxon>Bacilli</taxon>
        <taxon>Bacillales</taxon>
        <taxon>Paenibacillaceae</taxon>
        <taxon>Paenibacillus</taxon>
    </lineage>
</organism>
<evidence type="ECO:0000313" key="3">
    <source>
        <dbReference type="EMBL" id="CAH1207648.1"/>
    </source>
</evidence>
<dbReference type="Pfam" id="PF07833">
    <property type="entry name" value="Cu_amine_oxidN1"/>
    <property type="match status" value="1"/>
</dbReference>
<feature type="domain" description="Copper amine oxidase-like N-terminal" evidence="2">
    <location>
        <begin position="33"/>
        <end position="142"/>
    </location>
</feature>